<accession>X0TH66</accession>
<protein>
    <recommendedName>
        <fullName evidence="5">Trimethylamine methyltransferase</fullName>
    </recommendedName>
</protein>
<keyword evidence="3" id="KW-0808">Transferase</keyword>
<dbReference type="GO" id="GO:0008168">
    <property type="term" value="F:methyltransferase activity"/>
    <property type="evidence" value="ECO:0007669"/>
    <property type="project" value="UniProtKB-KW"/>
</dbReference>
<sequence length="242" mass="26943">VVEINANVLAAIALAQMKHSGAPCIYSSSSGILDMRSLNFAGSAPESTLLHMASVQLAHHYNLPYYGANTPDSKLPDAQMGYEAMQHFMGLAMAGCNIVHVAIGNLEMMSLASFEACLIANEMLGATYRFLEGMDCSPEAIGLEAFKEVGHESRFLETAHAVKYCRGRERWESKLTDRNNWDTWMQKTGGKDMAQRANEQAQKILAEHHPEYVTAEQAKEIDRIAQAAQKWFVENWEQLKSK</sequence>
<evidence type="ECO:0000256" key="1">
    <source>
        <dbReference type="ARBA" id="ARBA00007137"/>
    </source>
</evidence>
<dbReference type="EMBL" id="BARS01018297">
    <property type="protein sequence ID" value="GAF92898.1"/>
    <property type="molecule type" value="Genomic_DNA"/>
</dbReference>
<dbReference type="AlphaFoldDB" id="X0TH66"/>
<dbReference type="GO" id="GO:0032259">
    <property type="term" value="P:methylation"/>
    <property type="evidence" value="ECO:0007669"/>
    <property type="project" value="UniProtKB-KW"/>
</dbReference>
<evidence type="ECO:0008006" key="5">
    <source>
        <dbReference type="Google" id="ProtNLM"/>
    </source>
</evidence>
<dbReference type="Pfam" id="PF06253">
    <property type="entry name" value="MTTB"/>
    <property type="match status" value="1"/>
</dbReference>
<evidence type="ECO:0000256" key="2">
    <source>
        <dbReference type="ARBA" id="ARBA00022603"/>
    </source>
</evidence>
<reference evidence="4" key="1">
    <citation type="journal article" date="2014" name="Front. Microbiol.">
        <title>High frequency of phylogenetically diverse reductive dehalogenase-homologous genes in deep subseafloor sedimentary metagenomes.</title>
        <authorList>
            <person name="Kawai M."/>
            <person name="Futagami T."/>
            <person name="Toyoda A."/>
            <person name="Takaki Y."/>
            <person name="Nishi S."/>
            <person name="Hori S."/>
            <person name="Arai W."/>
            <person name="Tsubouchi T."/>
            <person name="Morono Y."/>
            <person name="Uchiyama I."/>
            <person name="Ito T."/>
            <person name="Fujiyama A."/>
            <person name="Inagaki F."/>
            <person name="Takami H."/>
        </authorList>
    </citation>
    <scope>NUCLEOTIDE SEQUENCE</scope>
    <source>
        <strain evidence="4">Expedition CK06-06</strain>
    </source>
</reference>
<feature type="non-terminal residue" evidence="4">
    <location>
        <position position="1"/>
    </location>
</feature>
<organism evidence="4">
    <name type="scientific">marine sediment metagenome</name>
    <dbReference type="NCBI Taxonomy" id="412755"/>
    <lineage>
        <taxon>unclassified sequences</taxon>
        <taxon>metagenomes</taxon>
        <taxon>ecological metagenomes</taxon>
    </lineage>
</organism>
<dbReference type="Gene3D" id="3.20.20.480">
    <property type="entry name" value="Trimethylamine methyltransferase-like"/>
    <property type="match status" value="1"/>
</dbReference>
<gene>
    <name evidence="4" type="ORF">S01H1_29790</name>
</gene>
<proteinExistence type="inferred from homology"/>
<comment type="similarity">
    <text evidence="1">Belongs to the trimethylamine methyltransferase family.</text>
</comment>
<dbReference type="GO" id="GO:0015948">
    <property type="term" value="P:methanogenesis"/>
    <property type="evidence" value="ECO:0007669"/>
    <property type="project" value="InterPro"/>
</dbReference>
<evidence type="ECO:0000313" key="4">
    <source>
        <dbReference type="EMBL" id="GAF92898.1"/>
    </source>
</evidence>
<comment type="caution">
    <text evidence="4">The sequence shown here is derived from an EMBL/GenBank/DDBJ whole genome shotgun (WGS) entry which is preliminary data.</text>
</comment>
<name>X0TH66_9ZZZZ</name>
<evidence type="ECO:0000256" key="3">
    <source>
        <dbReference type="ARBA" id="ARBA00022679"/>
    </source>
</evidence>
<dbReference type="InterPro" id="IPR010426">
    <property type="entry name" value="MTTB_MeTrfase"/>
</dbReference>
<keyword evidence="2" id="KW-0489">Methyltransferase</keyword>
<dbReference type="InterPro" id="IPR038601">
    <property type="entry name" value="MttB-like_sf"/>
</dbReference>